<sequence>MIHYLALVLMGPVFVVQGFYVRKVTPKLEEATGERSGRCGQGKLLRLLLIGDSAAAGVGASNQSKALSGNLVSALSGKFQLEWQLLAKSGYTTKDTYDMLRHQPKEQYDVVIISLGVNDVIKTFTTKDWLKHQIALVVFIREHFSCRQIVLTKIPPMERFPALPPPLRWYLGRKARDFNQHLSLWTATQDDCELLDINHRLRPEQMAVDGFHPGPGIYQFWGQSIAQVIKTRWHSGD</sequence>
<dbReference type="GO" id="GO:0016788">
    <property type="term" value="F:hydrolase activity, acting on ester bonds"/>
    <property type="evidence" value="ECO:0007669"/>
    <property type="project" value="UniProtKB-ARBA"/>
</dbReference>
<keyword evidence="3" id="KW-1185">Reference proteome</keyword>
<reference evidence="2 3" key="1">
    <citation type="submission" date="2018-03" db="EMBL/GenBank/DDBJ databases">
        <title>Whole genome sequencing of Histamine producing bacteria.</title>
        <authorList>
            <person name="Butler K."/>
        </authorList>
    </citation>
    <scope>NUCLEOTIDE SEQUENCE [LARGE SCALE GENOMIC DNA]</scope>
    <source>
        <strain evidence="2 3">DSM 16190</strain>
    </source>
</reference>
<dbReference type="Pfam" id="PF13472">
    <property type="entry name" value="Lipase_GDSL_2"/>
    <property type="match status" value="1"/>
</dbReference>
<accession>A0A2T3N2H6</accession>
<proteinExistence type="predicted"/>
<name>A0A2T3N2H6_9GAMM</name>
<dbReference type="AlphaFoldDB" id="A0A2T3N2H6"/>
<protein>
    <submittedName>
        <fullName evidence="2">Lipase</fullName>
    </submittedName>
</protein>
<dbReference type="InterPro" id="IPR013830">
    <property type="entry name" value="SGNH_hydro"/>
</dbReference>
<organism evidence="2 3">
    <name type="scientific">Photobacterium lipolyticum</name>
    <dbReference type="NCBI Taxonomy" id="266810"/>
    <lineage>
        <taxon>Bacteria</taxon>
        <taxon>Pseudomonadati</taxon>
        <taxon>Pseudomonadota</taxon>
        <taxon>Gammaproteobacteria</taxon>
        <taxon>Vibrionales</taxon>
        <taxon>Vibrionaceae</taxon>
        <taxon>Photobacterium</taxon>
    </lineage>
</organism>
<dbReference type="InterPro" id="IPR036514">
    <property type="entry name" value="SGNH_hydro_sf"/>
</dbReference>
<dbReference type="SUPFAM" id="SSF52266">
    <property type="entry name" value="SGNH hydrolase"/>
    <property type="match status" value="1"/>
</dbReference>
<feature type="domain" description="SGNH hydrolase-type esterase" evidence="1">
    <location>
        <begin position="49"/>
        <end position="219"/>
    </location>
</feature>
<dbReference type="Proteomes" id="UP000240904">
    <property type="component" value="Unassembled WGS sequence"/>
</dbReference>
<dbReference type="RefSeq" id="WP_107281944.1">
    <property type="nucleotide sequence ID" value="NZ_PYMC01000002.1"/>
</dbReference>
<dbReference type="CDD" id="cd01836">
    <property type="entry name" value="FeeA_FeeB_like"/>
    <property type="match status" value="1"/>
</dbReference>
<dbReference type="Gene3D" id="3.40.50.1110">
    <property type="entry name" value="SGNH hydrolase"/>
    <property type="match status" value="1"/>
</dbReference>
<dbReference type="EMBL" id="PYMC01000002">
    <property type="protein sequence ID" value="PSW06580.1"/>
    <property type="molecule type" value="Genomic_DNA"/>
</dbReference>
<evidence type="ECO:0000259" key="1">
    <source>
        <dbReference type="Pfam" id="PF13472"/>
    </source>
</evidence>
<comment type="caution">
    <text evidence="2">The sequence shown here is derived from an EMBL/GenBank/DDBJ whole genome shotgun (WGS) entry which is preliminary data.</text>
</comment>
<evidence type="ECO:0000313" key="2">
    <source>
        <dbReference type="EMBL" id="PSW06580.1"/>
    </source>
</evidence>
<evidence type="ECO:0000313" key="3">
    <source>
        <dbReference type="Proteomes" id="UP000240904"/>
    </source>
</evidence>
<gene>
    <name evidence="2" type="ORF">C9I89_03320</name>
</gene>
<dbReference type="OrthoDB" id="9804395at2"/>